<organism evidence="1">
    <name type="scientific">Arundo donax</name>
    <name type="common">Giant reed</name>
    <name type="synonym">Donax arundinaceus</name>
    <dbReference type="NCBI Taxonomy" id="35708"/>
    <lineage>
        <taxon>Eukaryota</taxon>
        <taxon>Viridiplantae</taxon>
        <taxon>Streptophyta</taxon>
        <taxon>Embryophyta</taxon>
        <taxon>Tracheophyta</taxon>
        <taxon>Spermatophyta</taxon>
        <taxon>Magnoliopsida</taxon>
        <taxon>Liliopsida</taxon>
        <taxon>Poales</taxon>
        <taxon>Poaceae</taxon>
        <taxon>PACMAD clade</taxon>
        <taxon>Arundinoideae</taxon>
        <taxon>Arundineae</taxon>
        <taxon>Arundo</taxon>
    </lineage>
</organism>
<dbReference type="AlphaFoldDB" id="A0A0A9EFK6"/>
<accession>A0A0A9EFK6</accession>
<dbReference type="EMBL" id="GBRH01200092">
    <property type="protein sequence ID" value="JAD97803.1"/>
    <property type="molecule type" value="Transcribed_RNA"/>
</dbReference>
<reference evidence="1" key="1">
    <citation type="submission" date="2014-09" db="EMBL/GenBank/DDBJ databases">
        <authorList>
            <person name="Magalhaes I.L.F."/>
            <person name="Oliveira U."/>
            <person name="Santos F.R."/>
            <person name="Vidigal T.H.D.A."/>
            <person name="Brescovit A.D."/>
            <person name="Santos A.J."/>
        </authorList>
    </citation>
    <scope>NUCLEOTIDE SEQUENCE</scope>
    <source>
        <tissue evidence="1">Shoot tissue taken approximately 20 cm above the soil surface</tissue>
    </source>
</reference>
<name>A0A0A9EFK6_ARUDO</name>
<sequence length="77" mass="9115">MRFPKLIGSEKHCYSSYCAKLHQPCHSLLHFQTQNQDKTQVHQYVFHELPVVLEIFQNLCELPLLPCLQRLETPQTH</sequence>
<evidence type="ECO:0000313" key="1">
    <source>
        <dbReference type="EMBL" id="JAD97803.1"/>
    </source>
</evidence>
<protein>
    <submittedName>
        <fullName evidence="1">Uncharacterized protein</fullName>
    </submittedName>
</protein>
<reference evidence="1" key="2">
    <citation type="journal article" date="2015" name="Data Brief">
        <title>Shoot transcriptome of the giant reed, Arundo donax.</title>
        <authorList>
            <person name="Barrero R.A."/>
            <person name="Guerrero F.D."/>
            <person name="Moolhuijzen P."/>
            <person name="Goolsby J.A."/>
            <person name="Tidwell J."/>
            <person name="Bellgard S.E."/>
            <person name="Bellgard M.I."/>
        </authorList>
    </citation>
    <scope>NUCLEOTIDE SEQUENCE</scope>
    <source>
        <tissue evidence="1">Shoot tissue taken approximately 20 cm above the soil surface</tissue>
    </source>
</reference>
<proteinExistence type="predicted"/>